<keyword evidence="2" id="KW-0238">DNA-binding</keyword>
<keyword evidence="4" id="KW-0804">Transcription</keyword>
<dbReference type="SMART" id="SM00422">
    <property type="entry name" value="HTH_MERR"/>
    <property type="match status" value="1"/>
</dbReference>
<dbReference type="Pfam" id="PF13411">
    <property type="entry name" value="MerR_1"/>
    <property type="match status" value="1"/>
</dbReference>
<evidence type="ECO:0000313" key="7">
    <source>
        <dbReference type="Proteomes" id="UP000095256"/>
    </source>
</evidence>
<dbReference type="Gene3D" id="1.10.490.50">
    <property type="entry name" value="Antibiotic binding domain of TipA-like multidrug resistance regulators"/>
    <property type="match status" value="1"/>
</dbReference>
<evidence type="ECO:0000256" key="3">
    <source>
        <dbReference type="ARBA" id="ARBA00023159"/>
    </source>
</evidence>
<dbReference type="Proteomes" id="UP000095256">
    <property type="component" value="Unassembled WGS sequence"/>
</dbReference>
<protein>
    <submittedName>
        <fullName evidence="6">MerR family transcriptional regulator</fullName>
    </submittedName>
</protein>
<dbReference type="InterPro" id="IPR012925">
    <property type="entry name" value="TipAS_dom"/>
</dbReference>
<dbReference type="GO" id="GO:0003677">
    <property type="term" value="F:DNA binding"/>
    <property type="evidence" value="ECO:0007669"/>
    <property type="project" value="UniProtKB-KW"/>
</dbReference>
<dbReference type="AlphaFoldDB" id="A0A1E5KTT0"/>
<keyword evidence="1" id="KW-0805">Transcription regulation</keyword>
<dbReference type="InterPro" id="IPR009061">
    <property type="entry name" value="DNA-bd_dom_put_sf"/>
</dbReference>
<proteinExistence type="predicted"/>
<gene>
    <name evidence="6" type="ORF">BCR26_05320</name>
</gene>
<dbReference type="GO" id="GO:0003700">
    <property type="term" value="F:DNA-binding transcription factor activity"/>
    <property type="evidence" value="ECO:0007669"/>
    <property type="project" value="InterPro"/>
</dbReference>
<accession>A0A1E5KTT0</accession>
<keyword evidence="7" id="KW-1185">Reference proteome</keyword>
<evidence type="ECO:0000256" key="1">
    <source>
        <dbReference type="ARBA" id="ARBA00023015"/>
    </source>
</evidence>
<evidence type="ECO:0000259" key="5">
    <source>
        <dbReference type="PROSITE" id="PS50937"/>
    </source>
</evidence>
<dbReference type="Pfam" id="PF07739">
    <property type="entry name" value="TipAS"/>
    <property type="match status" value="1"/>
</dbReference>
<feature type="domain" description="HTH merR-type" evidence="5">
    <location>
        <begin position="1"/>
        <end position="71"/>
    </location>
</feature>
<dbReference type="EMBL" id="MIEK01000056">
    <property type="protein sequence ID" value="OEH81270.1"/>
    <property type="molecule type" value="Genomic_DNA"/>
</dbReference>
<reference evidence="6 7" key="1">
    <citation type="submission" date="2016-09" db="EMBL/GenBank/DDBJ databases">
        <authorList>
            <person name="Capua I."/>
            <person name="De Benedictis P."/>
            <person name="Joannis T."/>
            <person name="Lombin L.H."/>
            <person name="Cattoli G."/>
        </authorList>
    </citation>
    <scope>NUCLEOTIDE SEQUENCE [LARGE SCALE GENOMIC DNA]</scope>
    <source>
        <strain evidence="6 7">LMG 25899</strain>
    </source>
</reference>
<evidence type="ECO:0000256" key="2">
    <source>
        <dbReference type="ARBA" id="ARBA00023125"/>
    </source>
</evidence>
<sequence length="253" mass="29947">MEYTIKKIAELSGISTRTLRYYDEINLLKPTRINSSGYRIYGIKEVDRLQQILFYRSLDIKLEDIQTILSQSEVDIQHSLKEHYNQLLLKRQQIDSLLLTVEKTIRYQKGEITMNDQEKFEGLKREALQKNEKLYGKEIREKYGESTVETSNKKWLNLSKEQFNQMEQTEQNLFSALKKVIQSKDYDSPEAKEAFESHKEWLLFTTPHYSVQMHRGLGEMYIADERFASYYNSRVGDEASDVLNKIIQKYAIQ</sequence>
<dbReference type="Gene3D" id="1.10.1660.10">
    <property type="match status" value="1"/>
</dbReference>
<dbReference type="PANTHER" id="PTHR30204">
    <property type="entry name" value="REDOX-CYCLING DRUG-SENSING TRANSCRIPTIONAL ACTIVATOR SOXR"/>
    <property type="match status" value="1"/>
</dbReference>
<dbReference type="CDD" id="cd01106">
    <property type="entry name" value="HTH_TipAL-Mta"/>
    <property type="match status" value="1"/>
</dbReference>
<evidence type="ECO:0000313" key="6">
    <source>
        <dbReference type="EMBL" id="OEH81270.1"/>
    </source>
</evidence>
<dbReference type="PROSITE" id="PS50937">
    <property type="entry name" value="HTH_MERR_2"/>
    <property type="match status" value="1"/>
</dbReference>
<dbReference type="STRING" id="762845.BCR26_05320"/>
<dbReference type="InterPro" id="IPR000551">
    <property type="entry name" value="MerR-type_HTH_dom"/>
</dbReference>
<name>A0A1E5KTT0_9ENTE</name>
<comment type="caution">
    <text evidence="6">The sequence shown here is derived from an EMBL/GenBank/DDBJ whole genome shotgun (WGS) entry which is preliminary data.</text>
</comment>
<dbReference type="OrthoDB" id="9814833at2"/>
<dbReference type="SUPFAM" id="SSF46955">
    <property type="entry name" value="Putative DNA-binding domain"/>
    <property type="match status" value="1"/>
</dbReference>
<dbReference type="InterPro" id="IPR036244">
    <property type="entry name" value="TipA-like_antibiotic-bd"/>
</dbReference>
<dbReference type="SUPFAM" id="SSF89082">
    <property type="entry name" value="Antibiotic binding domain of TipA-like multidrug resistance regulators"/>
    <property type="match status" value="1"/>
</dbReference>
<keyword evidence="3" id="KW-0010">Activator</keyword>
<dbReference type="PANTHER" id="PTHR30204:SF90">
    <property type="entry name" value="HTH-TYPE TRANSCRIPTIONAL ACTIVATOR MTA"/>
    <property type="match status" value="1"/>
</dbReference>
<dbReference type="RefSeq" id="WP_069699858.1">
    <property type="nucleotide sequence ID" value="NZ_JAGGMA010000004.1"/>
</dbReference>
<evidence type="ECO:0000256" key="4">
    <source>
        <dbReference type="ARBA" id="ARBA00023163"/>
    </source>
</evidence>
<organism evidence="6 7">
    <name type="scientific">Enterococcus rivorum</name>
    <dbReference type="NCBI Taxonomy" id="762845"/>
    <lineage>
        <taxon>Bacteria</taxon>
        <taxon>Bacillati</taxon>
        <taxon>Bacillota</taxon>
        <taxon>Bacilli</taxon>
        <taxon>Lactobacillales</taxon>
        <taxon>Enterococcaceae</taxon>
        <taxon>Enterococcus</taxon>
    </lineage>
</organism>
<dbReference type="InterPro" id="IPR047057">
    <property type="entry name" value="MerR_fam"/>
</dbReference>